<comment type="similarity">
    <text evidence="4">Belongs to the MqnA/MqnD family. MqnA subfamily.</text>
</comment>
<sequence length="270" mass="30482">MDRKKPSIKFGCHDFLNSRPLLTPLIKGEISYGFQLILDSPARIAEQLRAGEIQLGVIPAIEYARRPGYLLVPEVAIASRGAVKTVAIFSRKPLSEIRSLAVDQRSCTSVAMLQILFRERYGREPALLPRRPALEEMLTQADGALIIGDLTEGGAEIEVYDLGAEWYRLTGRPFVHAFLAVDPRWELQEEVEILKESQRRGLAQLPAIAAEEARARGLSEDVCLDYLQHRIHYRLGPEEIEGLEHFYQLAQRHGVIPEEAPLHFFHGGRR</sequence>
<dbReference type="PANTHER" id="PTHR37690:SF1">
    <property type="entry name" value="CHORISMATE DEHYDRATASE"/>
    <property type="match status" value="1"/>
</dbReference>
<keyword evidence="3 4" id="KW-0456">Lyase</keyword>
<keyword evidence="2 4" id="KW-0474">Menaquinone biosynthesis</keyword>
<dbReference type="EMBL" id="JACPRF010000176">
    <property type="protein sequence ID" value="MBI2876368.1"/>
    <property type="molecule type" value="Genomic_DNA"/>
</dbReference>
<gene>
    <name evidence="4" type="primary">mqnA</name>
    <name evidence="5" type="ORF">HYY20_05755</name>
</gene>
<dbReference type="Proteomes" id="UP000769766">
    <property type="component" value="Unassembled WGS sequence"/>
</dbReference>
<reference evidence="5" key="1">
    <citation type="submission" date="2020-07" db="EMBL/GenBank/DDBJ databases">
        <title>Huge and variable diversity of episymbiotic CPR bacteria and DPANN archaea in groundwater ecosystems.</title>
        <authorList>
            <person name="He C.Y."/>
            <person name="Keren R."/>
            <person name="Whittaker M."/>
            <person name="Farag I.F."/>
            <person name="Doudna J."/>
            <person name="Cate J.H.D."/>
            <person name="Banfield J.F."/>
        </authorList>
    </citation>
    <scope>NUCLEOTIDE SEQUENCE</scope>
    <source>
        <strain evidence="5">NC_groundwater_672_Ag_B-0.1um_62_36</strain>
    </source>
</reference>
<dbReference type="GO" id="GO:0016836">
    <property type="term" value="F:hydro-lyase activity"/>
    <property type="evidence" value="ECO:0007669"/>
    <property type="project" value="UniProtKB-UniRule"/>
</dbReference>
<dbReference type="GO" id="GO:0009234">
    <property type="term" value="P:menaquinone biosynthetic process"/>
    <property type="evidence" value="ECO:0007669"/>
    <property type="project" value="UniProtKB-UniRule"/>
</dbReference>
<dbReference type="SUPFAM" id="SSF53850">
    <property type="entry name" value="Periplasmic binding protein-like II"/>
    <property type="match status" value="1"/>
</dbReference>
<dbReference type="EC" id="4.2.1.151" evidence="4"/>
<evidence type="ECO:0000256" key="1">
    <source>
        <dbReference type="ARBA" id="ARBA00004863"/>
    </source>
</evidence>
<accession>A0A932CN52</accession>
<dbReference type="AlphaFoldDB" id="A0A932CN52"/>
<dbReference type="CDD" id="cd13634">
    <property type="entry name" value="PBP2_Sco4506"/>
    <property type="match status" value="1"/>
</dbReference>
<protein>
    <recommendedName>
        <fullName evidence="4">Chorismate dehydratase</fullName>
        <ecNumber evidence="4">4.2.1.151</ecNumber>
    </recommendedName>
    <alternativeName>
        <fullName evidence="4">Menaquinone biosynthetic enzyme MqnA</fullName>
    </alternativeName>
</protein>
<comment type="caution">
    <text evidence="5">The sequence shown here is derived from an EMBL/GenBank/DDBJ whole genome shotgun (WGS) entry which is preliminary data.</text>
</comment>
<comment type="pathway">
    <text evidence="1 4">Quinol/quinone metabolism; menaquinone biosynthesis.</text>
</comment>
<dbReference type="HAMAP" id="MF_00995">
    <property type="entry name" value="MqnA"/>
    <property type="match status" value="1"/>
</dbReference>
<dbReference type="Gene3D" id="3.40.190.10">
    <property type="entry name" value="Periplasmic binding protein-like II"/>
    <property type="match status" value="2"/>
</dbReference>
<dbReference type="InterPro" id="IPR030868">
    <property type="entry name" value="MqnA"/>
</dbReference>
<evidence type="ECO:0000256" key="3">
    <source>
        <dbReference type="ARBA" id="ARBA00023239"/>
    </source>
</evidence>
<name>A0A932CN52_UNCTE</name>
<comment type="function">
    <text evidence="4">Catalyzes the dehydration of chorismate into 3-[(1-carboxyvinyl)oxy]benzoate, a step in the biosynthesis of menaquinone (MK, vitamin K2).</text>
</comment>
<evidence type="ECO:0000313" key="5">
    <source>
        <dbReference type="EMBL" id="MBI2876368.1"/>
    </source>
</evidence>
<evidence type="ECO:0000256" key="4">
    <source>
        <dbReference type="HAMAP-Rule" id="MF_00995"/>
    </source>
</evidence>
<dbReference type="InterPro" id="IPR003773">
    <property type="entry name" value="Menaquinone_biosynth"/>
</dbReference>
<comment type="catalytic activity">
    <reaction evidence="4">
        <text>chorismate = 3-[(1-carboxyvinyl)-oxy]benzoate + H2O</text>
        <dbReference type="Rhea" id="RHEA:40051"/>
        <dbReference type="ChEBI" id="CHEBI:15377"/>
        <dbReference type="ChEBI" id="CHEBI:29748"/>
        <dbReference type="ChEBI" id="CHEBI:76981"/>
        <dbReference type="EC" id="4.2.1.151"/>
    </reaction>
</comment>
<evidence type="ECO:0000313" key="6">
    <source>
        <dbReference type="Proteomes" id="UP000769766"/>
    </source>
</evidence>
<evidence type="ECO:0000256" key="2">
    <source>
        <dbReference type="ARBA" id="ARBA00022428"/>
    </source>
</evidence>
<proteinExistence type="inferred from homology"/>
<dbReference type="PANTHER" id="PTHR37690">
    <property type="entry name" value="CHORISMATE DEHYDRATASE"/>
    <property type="match status" value="1"/>
</dbReference>
<organism evidence="5 6">
    <name type="scientific">Tectimicrobiota bacterium</name>
    <dbReference type="NCBI Taxonomy" id="2528274"/>
    <lineage>
        <taxon>Bacteria</taxon>
        <taxon>Pseudomonadati</taxon>
        <taxon>Nitrospinota/Tectimicrobiota group</taxon>
        <taxon>Candidatus Tectimicrobiota</taxon>
    </lineage>
</organism>
<dbReference type="Pfam" id="PF02621">
    <property type="entry name" value="VitK2_biosynth"/>
    <property type="match status" value="1"/>
</dbReference>